<protein>
    <submittedName>
        <fullName evidence="1">Uncharacterized protein</fullName>
    </submittedName>
</protein>
<name>A0ABS1DHQ4_9PROT</name>
<dbReference type="Proteomes" id="UP001296873">
    <property type="component" value="Unassembled WGS sequence"/>
</dbReference>
<gene>
    <name evidence="1" type="ORF">CKO28_16460</name>
</gene>
<dbReference type="EMBL" id="NRRL01000055">
    <property type="protein sequence ID" value="MBK1669632.1"/>
    <property type="molecule type" value="Genomic_DNA"/>
</dbReference>
<accession>A0ABS1DHQ4</accession>
<evidence type="ECO:0000313" key="2">
    <source>
        <dbReference type="Proteomes" id="UP001296873"/>
    </source>
</evidence>
<keyword evidence="2" id="KW-1185">Reference proteome</keyword>
<organism evidence="1 2">
    <name type="scientific">Rhodovibrio sodomensis</name>
    <dbReference type="NCBI Taxonomy" id="1088"/>
    <lineage>
        <taxon>Bacteria</taxon>
        <taxon>Pseudomonadati</taxon>
        <taxon>Pseudomonadota</taxon>
        <taxon>Alphaproteobacteria</taxon>
        <taxon>Rhodospirillales</taxon>
        <taxon>Rhodovibrionaceae</taxon>
        <taxon>Rhodovibrio</taxon>
    </lineage>
</organism>
<reference evidence="1 2" key="1">
    <citation type="journal article" date="2020" name="Microorganisms">
        <title>Osmotic Adaptation and Compatible Solute Biosynthesis of Phototrophic Bacteria as Revealed from Genome Analyses.</title>
        <authorList>
            <person name="Imhoff J.F."/>
            <person name="Rahn T."/>
            <person name="Kunzel S."/>
            <person name="Keller A."/>
            <person name="Neulinger S.C."/>
        </authorList>
    </citation>
    <scope>NUCLEOTIDE SEQUENCE [LARGE SCALE GENOMIC DNA]</scope>
    <source>
        <strain evidence="1 2">DSM 9895</strain>
    </source>
</reference>
<proteinExistence type="predicted"/>
<sequence>MSGCADRLLAQFAGEALQAEAECVNAPSEAEQDAAHDRHAAIVERMPETPADTLRGVAAKVRAVRNSRPPHEEEQLCERLEHRALVELERVAGEGA</sequence>
<evidence type="ECO:0000313" key="1">
    <source>
        <dbReference type="EMBL" id="MBK1669632.1"/>
    </source>
</evidence>
<comment type="caution">
    <text evidence="1">The sequence shown here is derived from an EMBL/GenBank/DDBJ whole genome shotgun (WGS) entry which is preliminary data.</text>
</comment>